<feature type="transmembrane region" description="Helical" evidence="1">
    <location>
        <begin position="26"/>
        <end position="46"/>
    </location>
</feature>
<organism evidence="2 3">
    <name type="scientific">Cardiocondyla obscurior</name>
    <dbReference type="NCBI Taxonomy" id="286306"/>
    <lineage>
        <taxon>Eukaryota</taxon>
        <taxon>Metazoa</taxon>
        <taxon>Ecdysozoa</taxon>
        <taxon>Arthropoda</taxon>
        <taxon>Hexapoda</taxon>
        <taxon>Insecta</taxon>
        <taxon>Pterygota</taxon>
        <taxon>Neoptera</taxon>
        <taxon>Endopterygota</taxon>
        <taxon>Hymenoptera</taxon>
        <taxon>Apocrita</taxon>
        <taxon>Aculeata</taxon>
        <taxon>Formicoidea</taxon>
        <taxon>Formicidae</taxon>
        <taxon>Myrmicinae</taxon>
        <taxon>Cardiocondyla</taxon>
    </lineage>
</organism>
<reference evidence="2 3" key="1">
    <citation type="submission" date="2023-03" db="EMBL/GenBank/DDBJ databases">
        <title>High recombination rates correlate with genetic variation in Cardiocondyla obscurior ants.</title>
        <authorList>
            <person name="Errbii M."/>
        </authorList>
    </citation>
    <scope>NUCLEOTIDE SEQUENCE [LARGE SCALE GENOMIC DNA]</scope>
    <source>
        <strain evidence="2">Alpha-2009</strain>
        <tissue evidence="2">Whole body</tissue>
    </source>
</reference>
<evidence type="ECO:0000313" key="3">
    <source>
        <dbReference type="Proteomes" id="UP001430953"/>
    </source>
</evidence>
<keyword evidence="1" id="KW-1133">Transmembrane helix</keyword>
<dbReference type="Proteomes" id="UP001430953">
    <property type="component" value="Unassembled WGS sequence"/>
</dbReference>
<keyword evidence="1" id="KW-0472">Membrane</keyword>
<name>A0AAW2ENL2_9HYME</name>
<gene>
    <name evidence="2" type="ORF">PUN28_017370</name>
</gene>
<evidence type="ECO:0000313" key="2">
    <source>
        <dbReference type="EMBL" id="KAL0104575.1"/>
    </source>
</evidence>
<keyword evidence="3" id="KW-1185">Reference proteome</keyword>
<evidence type="ECO:0000256" key="1">
    <source>
        <dbReference type="SAM" id="Phobius"/>
    </source>
</evidence>
<dbReference type="AlphaFoldDB" id="A0AAW2ENL2"/>
<proteinExistence type="predicted"/>
<keyword evidence="1" id="KW-0812">Transmembrane</keyword>
<protein>
    <submittedName>
        <fullName evidence="2">Uncharacterized protein</fullName>
    </submittedName>
</protein>
<feature type="transmembrane region" description="Helical" evidence="1">
    <location>
        <begin position="67"/>
        <end position="85"/>
    </location>
</feature>
<accession>A0AAW2ENL2</accession>
<dbReference type="EMBL" id="JADYXP020000020">
    <property type="protein sequence ID" value="KAL0104575.1"/>
    <property type="molecule type" value="Genomic_DNA"/>
</dbReference>
<sequence>MFIMPPPYSVLYGMNSFYLSNVKPQFYGRLVLLNPILLEAGIFNGDNKNIKRREREKKRRRKREKRLIVYLFIFYFIIFLFHSFYVRRRARTHKKIECTSGALGTTCDMHVSFVFSLRGFYDGHLKFVRS</sequence>
<comment type="caution">
    <text evidence="2">The sequence shown here is derived from an EMBL/GenBank/DDBJ whole genome shotgun (WGS) entry which is preliminary data.</text>
</comment>